<dbReference type="Pfam" id="PF02550">
    <property type="entry name" value="AcetylCoA_hydro"/>
    <property type="match status" value="1"/>
</dbReference>
<dbReference type="Pfam" id="PF13336">
    <property type="entry name" value="AcetylCoA_hyd_C"/>
    <property type="match status" value="1"/>
</dbReference>
<keyword evidence="5" id="KW-1185">Reference proteome</keyword>
<proteinExistence type="inferred from homology"/>
<dbReference type="GO" id="GO:0016787">
    <property type="term" value="F:hydrolase activity"/>
    <property type="evidence" value="ECO:0007669"/>
    <property type="project" value="UniProtKB-KW"/>
</dbReference>
<accession>A0ABS1BRM8</accession>
<evidence type="ECO:0000313" key="5">
    <source>
        <dbReference type="Proteomes" id="UP000614058"/>
    </source>
</evidence>
<comment type="similarity">
    <text evidence="1">Belongs to the acetyl-CoA hydrolase/transferase family.</text>
</comment>
<evidence type="ECO:0000313" key="4">
    <source>
        <dbReference type="EMBL" id="MBK0395872.1"/>
    </source>
</evidence>
<dbReference type="PANTHER" id="PTHR43609">
    <property type="entry name" value="ACETYL-COA HYDROLASE"/>
    <property type="match status" value="1"/>
</dbReference>
<name>A0ABS1BRM8_9NEIS</name>
<dbReference type="InterPro" id="IPR046433">
    <property type="entry name" value="ActCoA_hydro"/>
</dbReference>
<dbReference type="NCBIfam" id="TIGR03458">
    <property type="entry name" value="YgfH_subfam"/>
    <property type="match status" value="1"/>
</dbReference>
<sequence>MTLALERIRHTALREKIMTANEAAEFVQDGMLVGMSGFTGAGYPKALPTAIAERAQAIHAEGKPFQISVITGASTAPECDGVLAASGSLKLRSPFQSDPTLRNDINAGKIAYTDIHLSQIEQQVRFGFFGAMDVAIIEVVGITEEGKLIPSMSVGPDNQWVKSAQKIILEVNTQQHAKLETMHDVFADIGTPPHRHPLLLLNPNDRIGSHYIDCDLDKIVAIVFTDAPDRNSKFAEPDAISQRIAAQIIEFFEHEVKHGRLPENLLPLQSGVGNVANAVLADLQHSRFENITGFTEVLQDGMLDLLLSGKMASASATALSFSPDALQRFNDNIDFLRSRIILRAQEITNSPELIRRLGVIGMNAMIEADIYGNVNSTHIMGTRMMNGIGGSGDFARNAYYSFFVSPSVAKDGAISCIVPMVSHHDHTEHDVMFIVTEQGMADLRGKSPRQRARLIIDHCAHPDYRDMLRDYYDRAEQSGGGLHTPHLLNEALSWHQRFVETGDMRVK</sequence>
<keyword evidence="4" id="KW-0378">Hydrolase</keyword>
<dbReference type="InterPro" id="IPR003702">
    <property type="entry name" value="ActCoA_hydro_N"/>
</dbReference>
<dbReference type="InterPro" id="IPR037171">
    <property type="entry name" value="NagB/RpiA_transferase-like"/>
</dbReference>
<gene>
    <name evidence="4" type="ORF">JDW22_04560</name>
</gene>
<dbReference type="Gene3D" id="3.40.1080.20">
    <property type="entry name" value="Acetyl-CoA hydrolase/transferase C-terminal domain"/>
    <property type="match status" value="1"/>
</dbReference>
<dbReference type="Proteomes" id="UP000614058">
    <property type="component" value="Unassembled WGS sequence"/>
</dbReference>
<dbReference type="SUPFAM" id="SSF100950">
    <property type="entry name" value="NagB/RpiA/CoA transferase-like"/>
    <property type="match status" value="2"/>
</dbReference>
<comment type="caution">
    <text evidence="4">The sequence shown here is derived from an EMBL/GenBank/DDBJ whole genome shotgun (WGS) entry which is preliminary data.</text>
</comment>
<reference evidence="4 5" key="1">
    <citation type="journal article" date="2021" name="Pathogens">
        <title>Isolation and Characterization of Kingella bonacorsii sp. nov., A Novel Kingella Species Detected in a Stable Periodontitis Subject.</title>
        <authorList>
            <person name="Antezack A."/>
            <person name="Boxberger M."/>
            <person name="Rolland C."/>
            <person name="Monnet-Corti V."/>
            <person name="La Scola B."/>
        </authorList>
    </citation>
    <scope>NUCLEOTIDE SEQUENCE [LARGE SCALE GENOMIC DNA]</scope>
    <source>
        <strain evidence="4 5">Marseille-Q4569</strain>
    </source>
</reference>
<dbReference type="RefSeq" id="WP_200521885.1">
    <property type="nucleotide sequence ID" value="NZ_JAEHNZ010000001.1"/>
</dbReference>
<dbReference type="PANTHER" id="PTHR43609:SF1">
    <property type="entry name" value="ACETYL-COA HYDROLASE"/>
    <property type="match status" value="1"/>
</dbReference>
<evidence type="ECO:0000259" key="2">
    <source>
        <dbReference type="Pfam" id="PF02550"/>
    </source>
</evidence>
<dbReference type="Gene3D" id="3.30.750.70">
    <property type="entry name" value="4-hydroxybutyrate coenzyme like domains"/>
    <property type="match status" value="1"/>
</dbReference>
<dbReference type="EMBL" id="JAEHNZ010000001">
    <property type="protein sequence ID" value="MBK0395872.1"/>
    <property type="molecule type" value="Genomic_DNA"/>
</dbReference>
<dbReference type="InterPro" id="IPR026888">
    <property type="entry name" value="AcetylCoA_hyd_C"/>
</dbReference>
<feature type="domain" description="Acetyl-CoA hydrolase/transferase C-terminal" evidence="3">
    <location>
        <begin position="327"/>
        <end position="471"/>
    </location>
</feature>
<evidence type="ECO:0000259" key="3">
    <source>
        <dbReference type="Pfam" id="PF13336"/>
    </source>
</evidence>
<dbReference type="Gene3D" id="3.40.1080.10">
    <property type="entry name" value="Glutaconate Coenzyme A-transferase"/>
    <property type="match status" value="1"/>
</dbReference>
<protein>
    <submittedName>
        <fullName evidence="4">Acetyl-CoA hydrolase/transferase family protein</fullName>
    </submittedName>
</protein>
<dbReference type="InterPro" id="IPR017821">
    <property type="entry name" value="Succinate_CoA_transferase"/>
</dbReference>
<organism evidence="4 5">
    <name type="scientific">Kingella bonacorsii</name>
    <dbReference type="NCBI Taxonomy" id="2796361"/>
    <lineage>
        <taxon>Bacteria</taxon>
        <taxon>Pseudomonadati</taxon>
        <taxon>Pseudomonadota</taxon>
        <taxon>Betaproteobacteria</taxon>
        <taxon>Neisseriales</taxon>
        <taxon>Neisseriaceae</taxon>
        <taxon>Kingella</taxon>
    </lineage>
</organism>
<dbReference type="InterPro" id="IPR038460">
    <property type="entry name" value="AcetylCoA_hyd_C_sf"/>
</dbReference>
<evidence type="ECO:0000256" key="1">
    <source>
        <dbReference type="ARBA" id="ARBA00009632"/>
    </source>
</evidence>
<feature type="domain" description="Acetyl-CoA hydrolase/transferase N-terminal" evidence="2">
    <location>
        <begin position="12"/>
        <end position="223"/>
    </location>
</feature>